<dbReference type="EnsemblMetazoa" id="CLYHEMT006455.1">
    <property type="protein sequence ID" value="CLYHEMP006455.1"/>
    <property type="gene ID" value="CLYHEMG006455"/>
</dbReference>
<feature type="transmembrane region" description="Helical" evidence="2">
    <location>
        <begin position="7"/>
        <end position="27"/>
    </location>
</feature>
<dbReference type="Gene3D" id="3.40.50.1110">
    <property type="entry name" value="SGNH hydrolase"/>
    <property type="match status" value="1"/>
</dbReference>
<dbReference type="PANTHER" id="PTHR16165:SF5">
    <property type="entry name" value="NXPE FAMILY MEMBER 3"/>
    <property type="match status" value="1"/>
</dbReference>
<dbReference type="GeneID" id="136808840"/>
<reference evidence="3" key="1">
    <citation type="submission" date="2021-01" db="UniProtKB">
        <authorList>
            <consortium name="EnsemblMetazoa"/>
        </authorList>
    </citation>
    <scope>IDENTIFICATION</scope>
</reference>
<feature type="repeat" description="Filamin" evidence="1">
    <location>
        <begin position="87"/>
        <end position="197"/>
    </location>
</feature>
<evidence type="ECO:0000256" key="1">
    <source>
        <dbReference type="PROSITE-ProRule" id="PRU00087"/>
    </source>
</evidence>
<dbReference type="PROSITE" id="PS50194">
    <property type="entry name" value="FILAMIN_REPEAT"/>
    <property type="match status" value="1"/>
</dbReference>
<dbReference type="RefSeq" id="XP_066921499.1">
    <property type="nucleotide sequence ID" value="XM_067065398.1"/>
</dbReference>
<evidence type="ECO:0000313" key="4">
    <source>
        <dbReference type="Proteomes" id="UP000594262"/>
    </source>
</evidence>
<keyword evidence="2" id="KW-0812">Transmembrane</keyword>
<dbReference type="Gene3D" id="2.60.40.10">
    <property type="entry name" value="Immunoglobulins"/>
    <property type="match status" value="1"/>
</dbReference>
<sequence>MHVLKSVVSSLLLITSICWIGIQHLFLTPESFTTFLISRHQKKLTSSRTNHHKAAETFDFLQLRRDWCRVKSKQIAWREILGECMKRDYFKKDKRFATNPQLSQVSQVLIKSAGEHTSLRIDTFNNYGMSKTFGGDSIRVIFHGPETISASVFDLQNGSYDAIALLRTPGFYRVQVLLEYTLCNGIKEPQTEWYVNAHCASSKNNNTRKLIQADTQSKMNDYIHEEISPGILIEIPKPNIDLTMLPEILTKINCGFKCKSVWDGHGSWRKNEGAVGVGDGGDGWQWKETIPTIPKMKAKNRTIGNRNHSTLWIYGDSISYYFYKRLKKTSLCTDVFQSCNNTYNWIYPKKLYEMRHFCNDIDVDPNRIVSYFNQVVQQPQMDEHSVLIFNLGAHFVKNTSFRKYRKIINRLLETLKTFQGHVIWKSTTAIHNQDIRVMGAFRRYLTSQRVELFNAYANSMICTQGHHLLDIYPLTASFPSGTKDGVHYHRNAQKPMEEMLTEYFSM</sequence>
<dbReference type="SUPFAM" id="SSF81296">
    <property type="entry name" value="E set domains"/>
    <property type="match status" value="1"/>
</dbReference>
<organism evidence="3 4">
    <name type="scientific">Clytia hemisphaerica</name>
    <dbReference type="NCBI Taxonomy" id="252671"/>
    <lineage>
        <taxon>Eukaryota</taxon>
        <taxon>Metazoa</taxon>
        <taxon>Cnidaria</taxon>
        <taxon>Hydrozoa</taxon>
        <taxon>Hydroidolina</taxon>
        <taxon>Leptothecata</taxon>
        <taxon>Obeliida</taxon>
        <taxon>Clytiidae</taxon>
        <taxon>Clytia</taxon>
    </lineage>
</organism>
<dbReference type="Proteomes" id="UP000594262">
    <property type="component" value="Unplaced"/>
</dbReference>
<dbReference type="SUPFAM" id="SSF52266">
    <property type="entry name" value="SGNH hydrolase"/>
    <property type="match status" value="1"/>
</dbReference>
<dbReference type="AlphaFoldDB" id="A0A7M5VAK2"/>
<protein>
    <submittedName>
        <fullName evidence="3">Uncharacterized protein</fullName>
    </submittedName>
</protein>
<dbReference type="InterPro" id="IPR014756">
    <property type="entry name" value="Ig_E-set"/>
</dbReference>
<evidence type="ECO:0000313" key="3">
    <source>
        <dbReference type="EnsemblMetazoa" id="CLYHEMP006455.1"/>
    </source>
</evidence>
<dbReference type="OrthoDB" id="5950832at2759"/>
<dbReference type="InterPro" id="IPR017868">
    <property type="entry name" value="Filamin/ABP280_repeat-like"/>
</dbReference>
<dbReference type="InterPro" id="IPR013783">
    <property type="entry name" value="Ig-like_fold"/>
</dbReference>
<dbReference type="InterPro" id="IPR036514">
    <property type="entry name" value="SGNH_hydro_sf"/>
</dbReference>
<accession>A0A7M5VAK2</accession>
<keyword evidence="2" id="KW-0472">Membrane</keyword>
<name>A0A7M5VAK2_9CNID</name>
<proteinExistence type="predicted"/>
<evidence type="ECO:0000256" key="2">
    <source>
        <dbReference type="SAM" id="Phobius"/>
    </source>
</evidence>
<dbReference type="PANTHER" id="PTHR16165">
    <property type="entry name" value="NXPE FAMILY MEMBER"/>
    <property type="match status" value="1"/>
</dbReference>
<keyword evidence="2" id="KW-1133">Transmembrane helix</keyword>
<keyword evidence="4" id="KW-1185">Reference proteome</keyword>